<dbReference type="PANTHER" id="PTHR43700">
    <property type="entry name" value="PHOSPHORIBOSYLAMINOIMIDAZOLE-SUCCINOCARBOXAMIDE SYNTHASE"/>
    <property type="match status" value="1"/>
</dbReference>
<evidence type="ECO:0000256" key="4">
    <source>
        <dbReference type="ARBA" id="ARBA00022741"/>
    </source>
</evidence>
<evidence type="ECO:0000256" key="1">
    <source>
        <dbReference type="ARBA" id="ARBA00004672"/>
    </source>
</evidence>
<dbReference type="Pfam" id="PF01259">
    <property type="entry name" value="SAICAR_synt"/>
    <property type="match status" value="1"/>
</dbReference>
<evidence type="ECO:0000259" key="9">
    <source>
        <dbReference type="Pfam" id="PF01259"/>
    </source>
</evidence>
<dbReference type="Proteomes" id="UP000617628">
    <property type="component" value="Unassembled WGS sequence"/>
</dbReference>
<dbReference type="CDD" id="cd01414">
    <property type="entry name" value="SAICAR_synt_Sc"/>
    <property type="match status" value="1"/>
</dbReference>
<dbReference type="GO" id="GO:0005524">
    <property type="term" value="F:ATP binding"/>
    <property type="evidence" value="ECO:0007669"/>
    <property type="project" value="UniProtKB-KW"/>
</dbReference>
<comment type="caution">
    <text evidence="10">The sequence shown here is derived from an EMBL/GenBank/DDBJ whole genome shotgun (WGS) entry which is preliminary data.</text>
</comment>
<evidence type="ECO:0000256" key="5">
    <source>
        <dbReference type="ARBA" id="ARBA00022755"/>
    </source>
</evidence>
<dbReference type="HAMAP" id="MF_00137">
    <property type="entry name" value="SAICAR_synth"/>
    <property type="match status" value="1"/>
</dbReference>
<dbReference type="AlphaFoldDB" id="A0A934VTN0"/>
<dbReference type="GO" id="GO:0004639">
    <property type="term" value="F:phosphoribosylaminoimidazolesuccinocarboxamide synthase activity"/>
    <property type="evidence" value="ECO:0007669"/>
    <property type="project" value="UniProtKB-UniRule"/>
</dbReference>
<dbReference type="Gene3D" id="3.30.200.20">
    <property type="entry name" value="Phosphorylase Kinase, domain 1"/>
    <property type="match status" value="1"/>
</dbReference>
<protein>
    <recommendedName>
        <fullName evidence="8">Phosphoribosylaminoimidazole-succinocarboxamide synthase</fullName>
        <ecNumber evidence="8">6.3.2.6</ecNumber>
    </recommendedName>
    <alternativeName>
        <fullName evidence="8">SAICAR synthetase</fullName>
    </alternativeName>
</protein>
<evidence type="ECO:0000256" key="3">
    <source>
        <dbReference type="ARBA" id="ARBA00022598"/>
    </source>
</evidence>
<keyword evidence="11" id="KW-1185">Reference proteome</keyword>
<dbReference type="PROSITE" id="PS01058">
    <property type="entry name" value="SAICAR_SYNTHETASE_2"/>
    <property type="match status" value="1"/>
</dbReference>
<comment type="similarity">
    <text evidence="2 8">Belongs to the SAICAR synthetase family.</text>
</comment>
<keyword evidence="5 8" id="KW-0658">Purine biosynthesis</keyword>
<dbReference type="InterPro" id="IPR028923">
    <property type="entry name" value="SAICAR_synt/ADE2_N"/>
</dbReference>
<dbReference type="Gene3D" id="3.30.470.20">
    <property type="entry name" value="ATP-grasp fold, B domain"/>
    <property type="match status" value="1"/>
</dbReference>
<dbReference type="SUPFAM" id="SSF56104">
    <property type="entry name" value="SAICAR synthase-like"/>
    <property type="match status" value="1"/>
</dbReference>
<dbReference type="PANTHER" id="PTHR43700:SF1">
    <property type="entry name" value="PHOSPHORIBOSYLAMINOIMIDAZOLE-SUCCINOCARBOXAMIDE SYNTHASE"/>
    <property type="match status" value="1"/>
</dbReference>
<evidence type="ECO:0000313" key="11">
    <source>
        <dbReference type="Proteomes" id="UP000617628"/>
    </source>
</evidence>
<comment type="catalytic activity">
    <reaction evidence="7 8">
        <text>5-amino-1-(5-phospho-D-ribosyl)imidazole-4-carboxylate + L-aspartate + ATP = (2S)-2-[5-amino-1-(5-phospho-beta-D-ribosyl)imidazole-4-carboxamido]succinate + ADP + phosphate + 2 H(+)</text>
        <dbReference type="Rhea" id="RHEA:22628"/>
        <dbReference type="ChEBI" id="CHEBI:15378"/>
        <dbReference type="ChEBI" id="CHEBI:29991"/>
        <dbReference type="ChEBI" id="CHEBI:30616"/>
        <dbReference type="ChEBI" id="CHEBI:43474"/>
        <dbReference type="ChEBI" id="CHEBI:58443"/>
        <dbReference type="ChEBI" id="CHEBI:77657"/>
        <dbReference type="ChEBI" id="CHEBI:456216"/>
        <dbReference type="EC" id="6.3.2.6"/>
    </reaction>
</comment>
<dbReference type="GO" id="GO:0005737">
    <property type="term" value="C:cytoplasm"/>
    <property type="evidence" value="ECO:0007669"/>
    <property type="project" value="TreeGrafter"/>
</dbReference>
<dbReference type="NCBIfam" id="NF010568">
    <property type="entry name" value="PRK13961.1"/>
    <property type="match status" value="1"/>
</dbReference>
<evidence type="ECO:0000256" key="2">
    <source>
        <dbReference type="ARBA" id="ARBA00010190"/>
    </source>
</evidence>
<sequence length="308" mass="34009">MISGEDLKAALPTAPVRDLIETIDAPKIASGKVREIFDLDDSVLLVATDRISAFDVVLPGGIPGRGLILTQLSHFWFEQTKHIAPNHIIPNEQEILRDDLKLSTDSQLRSMAVRKLKPLEIECVVRGYIAGSGWESYQNDRTVCGIELPEGLQLASQLPEPIFTPTTKASEGHDMPVTPKEAADIVGQEIFDKVKDISLQLYAFGSELAAKAGIILADTKFEFGTDEEGTIYLIDEVLTPDSSRYWDAAEYQVGTSPASYDKQIIRDYLETLQDWNKTAPGPELPTEIVEKAQSRYLEVYSKLVSVAG</sequence>
<reference evidence="10" key="1">
    <citation type="submission" date="2021-01" db="EMBL/GenBank/DDBJ databases">
        <title>Modified the classification status of verrucomicrobia.</title>
        <authorList>
            <person name="Feng X."/>
        </authorList>
    </citation>
    <scope>NUCLEOTIDE SEQUENCE</scope>
    <source>
        <strain evidence="10">KCTC 13126</strain>
    </source>
</reference>
<keyword evidence="4 8" id="KW-0547">Nucleotide-binding</keyword>
<evidence type="ECO:0000256" key="8">
    <source>
        <dbReference type="HAMAP-Rule" id="MF_00137"/>
    </source>
</evidence>
<dbReference type="EC" id="6.3.2.6" evidence="8"/>
<evidence type="ECO:0000313" key="10">
    <source>
        <dbReference type="EMBL" id="MBK1879893.1"/>
    </source>
</evidence>
<gene>
    <name evidence="8" type="primary">purC</name>
    <name evidence="10" type="ORF">JIN87_23615</name>
</gene>
<dbReference type="FunFam" id="3.30.470.20:FF:000015">
    <property type="entry name" value="Phosphoribosylaminoimidazole-succinocarboxamide synthase"/>
    <property type="match status" value="1"/>
</dbReference>
<feature type="domain" description="SAICAR synthetase/ADE2 N-terminal" evidence="9">
    <location>
        <begin position="28"/>
        <end position="279"/>
    </location>
</feature>
<accession>A0A934VTN0</accession>
<comment type="pathway">
    <text evidence="1 8">Purine metabolism; IMP biosynthesis via de novo pathway; 5-amino-1-(5-phospho-D-ribosyl)imidazole-4-carboxamide from 5-amino-1-(5-phospho-D-ribosyl)imidazole-4-carboxylate: step 1/2.</text>
</comment>
<name>A0A934VTN0_9BACT</name>
<proteinExistence type="inferred from homology"/>
<organism evidence="10 11">
    <name type="scientific">Pelagicoccus mobilis</name>
    <dbReference type="NCBI Taxonomy" id="415221"/>
    <lineage>
        <taxon>Bacteria</taxon>
        <taxon>Pseudomonadati</taxon>
        <taxon>Verrucomicrobiota</taxon>
        <taxon>Opitutia</taxon>
        <taxon>Puniceicoccales</taxon>
        <taxon>Pelagicoccaceae</taxon>
        <taxon>Pelagicoccus</taxon>
    </lineage>
</organism>
<keyword evidence="6 8" id="KW-0067">ATP-binding</keyword>
<keyword evidence="3 8" id="KW-0436">Ligase</keyword>
<dbReference type="GO" id="GO:0006189">
    <property type="term" value="P:'de novo' IMP biosynthetic process"/>
    <property type="evidence" value="ECO:0007669"/>
    <property type="project" value="UniProtKB-UniRule"/>
</dbReference>
<dbReference type="InterPro" id="IPR001636">
    <property type="entry name" value="SAICAR_synth"/>
</dbReference>
<evidence type="ECO:0000256" key="7">
    <source>
        <dbReference type="ARBA" id="ARBA00048475"/>
    </source>
</evidence>
<evidence type="ECO:0000256" key="6">
    <source>
        <dbReference type="ARBA" id="ARBA00022840"/>
    </source>
</evidence>
<dbReference type="EMBL" id="JAENIL010000061">
    <property type="protein sequence ID" value="MBK1879893.1"/>
    <property type="molecule type" value="Genomic_DNA"/>
</dbReference>
<dbReference type="InterPro" id="IPR018236">
    <property type="entry name" value="SAICAR_synthetase_CS"/>
</dbReference>
<dbReference type="NCBIfam" id="TIGR00081">
    <property type="entry name" value="purC"/>
    <property type="match status" value="1"/>
</dbReference>